<proteinExistence type="predicted"/>
<protein>
    <submittedName>
        <fullName evidence="2">Sugar phosphate isomerase/epimerase family protein</fullName>
    </submittedName>
</protein>
<organism evidence="2 3">
    <name type="scientific">Gilvimarinus japonicus</name>
    <dbReference type="NCBI Taxonomy" id="1796469"/>
    <lineage>
        <taxon>Bacteria</taxon>
        <taxon>Pseudomonadati</taxon>
        <taxon>Pseudomonadota</taxon>
        <taxon>Gammaproteobacteria</taxon>
        <taxon>Cellvibrionales</taxon>
        <taxon>Cellvibrionaceae</taxon>
        <taxon>Gilvimarinus</taxon>
    </lineage>
</organism>
<dbReference type="PANTHER" id="PTHR12110:SF21">
    <property type="entry name" value="XYLOSE ISOMERASE-LIKE TIM BARREL DOMAIN-CONTAINING PROTEIN"/>
    <property type="match status" value="1"/>
</dbReference>
<dbReference type="GO" id="GO:0016853">
    <property type="term" value="F:isomerase activity"/>
    <property type="evidence" value="ECO:0007669"/>
    <property type="project" value="UniProtKB-KW"/>
</dbReference>
<dbReference type="Pfam" id="PF01261">
    <property type="entry name" value="AP_endonuc_2"/>
    <property type="match status" value="1"/>
</dbReference>
<dbReference type="EMBL" id="JBHRTL010000031">
    <property type="protein sequence ID" value="MFC3156610.1"/>
    <property type="molecule type" value="Genomic_DNA"/>
</dbReference>
<reference evidence="3" key="1">
    <citation type="journal article" date="2019" name="Int. J. Syst. Evol. Microbiol.">
        <title>The Global Catalogue of Microorganisms (GCM) 10K type strain sequencing project: providing services to taxonomists for standard genome sequencing and annotation.</title>
        <authorList>
            <consortium name="The Broad Institute Genomics Platform"/>
            <consortium name="The Broad Institute Genome Sequencing Center for Infectious Disease"/>
            <person name="Wu L."/>
            <person name="Ma J."/>
        </authorList>
    </citation>
    <scope>NUCLEOTIDE SEQUENCE [LARGE SCALE GENOMIC DNA]</scope>
    <source>
        <strain evidence="3">KCTC 52141</strain>
    </source>
</reference>
<dbReference type="InterPro" id="IPR050312">
    <property type="entry name" value="IolE/XylAMocC-like"/>
</dbReference>
<name>A0ABV7HVP1_9GAMM</name>
<dbReference type="SUPFAM" id="SSF51658">
    <property type="entry name" value="Xylose isomerase-like"/>
    <property type="match status" value="1"/>
</dbReference>
<dbReference type="RefSeq" id="WP_382417922.1">
    <property type="nucleotide sequence ID" value="NZ_AP031500.1"/>
</dbReference>
<dbReference type="InterPro" id="IPR036237">
    <property type="entry name" value="Xyl_isomerase-like_sf"/>
</dbReference>
<dbReference type="Proteomes" id="UP001595548">
    <property type="component" value="Unassembled WGS sequence"/>
</dbReference>
<dbReference type="PANTHER" id="PTHR12110">
    <property type="entry name" value="HYDROXYPYRUVATE ISOMERASE"/>
    <property type="match status" value="1"/>
</dbReference>
<evidence type="ECO:0000313" key="3">
    <source>
        <dbReference type="Proteomes" id="UP001595548"/>
    </source>
</evidence>
<feature type="domain" description="Xylose isomerase-like TIM barrel" evidence="1">
    <location>
        <begin position="24"/>
        <end position="266"/>
    </location>
</feature>
<gene>
    <name evidence="2" type="ORF">ACFOEB_15470</name>
</gene>
<dbReference type="Gene3D" id="3.20.20.150">
    <property type="entry name" value="Divalent-metal-dependent TIM barrel enzymes"/>
    <property type="match status" value="1"/>
</dbReference>
<keyword evidence="3" id="KW-1185">Reference proteome</keyword>
<comment type="caution">
    <text evidence="2">The sequence shown here is derived from an EMBL/GenBank/DDBJ whole genome shotgun (WGS) entry which is preliminary data.</text>
</comment>
<keyword evidence="2" id="KW-0413">Isomerase</keyword>
<accession>A0ABV7HVP1</accession>
<evidence type="ECO:0000313" key="2">
    <source>
        <dbReference type="EMBL" id="MFC3156610.1"/>
    </source>
</evidence>
<evidence type="ECO:0000259" key="1">
    <source>
        <dbReference type="Pfam" id="PF01261"/>
    </source>
</evidence>
<sequence length="277" mass="30837">MIHLSLCTISFRHHLVSMPELATFAARAGLDGIELWAAHARSLRNQPALSGRWLKAMGLQVSMLSDYLPFSGPAKDGQTTLTQLCEMANHWDAQKLRTFAGQKASADTSALELQELVSRLKDYCAQAHESGCNLLIETHPNTQADSIQATLDLINAVDHPALKVNLDVLHIWEAHEDPIKAWHLMAPYIHHLHFKNISKRQHLAAFAPANVYSAAGSREGMVPLFEGAYDFATFIQTLPQDRVHSASLEWFGHNPQAIIAEDCHQIRRVQTGRLCEA</sequence>
<dbReference type="InterPro" id="IPR013022">
    <property type="entry name" value="Xyl_isomerase-like_TIM-brl"/>
</dbReference>